<evidence type="ECO:0000313" key="2">
    <source>
        <dbReference type="EMBL" id="TCO75393.1"/>
    </source>
</evidence>
<evidence type="ECO:0000313" key="3">
    <source>
        <dbReference type="Proteomes" id="UP000294980"/>
    </source>
</evidence>
<dbReference type="GO" id="GO:0035438">
    <property type="term" value="F:cyclic-di-GMP binding"/>
    <property type="evidence" value="ECO:0007669"/>
    <property type="project" value="InterPro"/>
</dbReference>
<sequence>MRVSEERREYYRILDRLPLYHTAIPEPDTEKPPSDHEAMLVHMEGELSDAINKVFRADPVIGQALGLINRKIDMLGSMLPGQSAAEGERHVPTPVSLSGSGVAFDSDESFPVGTRRRLSLLLQPSQVPLQLNCTVMANEPSENEDQSRRIRLGFDEDDVAREQIIRYVVQRQGMRQSEMLADESGDSR</sequence>
<proteinExistence type="predicted"/>
<protein>
    <submittedName>
        <fullName evidence="2">PilZ domain-containing protein</fullName>
    </submittedName>
</protein>
<name>A0A4R2KNV0_9GAMM</name>
<dbReference type="Gene3D" id="2.40.10.220">
    <property type="entry name" value="predicted glycosyltransferase like domains"/>
    <property type="match status" value="1"/>
</dbReference>
<accession>A0A4R2KNV0</accession>
<keyword evidence="3" id="KW-1185">Reference proteome</keyword>
<dbReference type="InterPro" id="IPR009875">
    <property type="entry name" value="PilZ_domain"/>
</dbReference>
<gene>
    <name evidence="2" type="ORF">EV688_109117</name>
</gene>
<dbReference type="AlphaFoldDB" id="A0A4R2KNV0"/>
<dbReference type="Proteomes" id="UP000294980">
    <property type="component" value="Unassembled WGS sequence"/>
</dbReference>
<dbReference type="EMBL" id="SLWX01000009">
    <property type="protein sequence ID" value="TCO75393.1"/>
    <property type="molecule type" value="Genomic_DNA"/>
</dbReference>
<evidence type="ECO:0000259" key="1">
    <source>
        <dbReference type="Pfam" id="PF07238"/>
    </source>
</evidence>
<feature type="domain" description="PilZ" evidence="1">
    <location>
        <begin position="85"/>
        <end position="169"/>
    </location>
</feature>
<organism evidence="2 3">
    <name type="scientific">Chromatocurvus halotolerans</name>
    <dbReference type="NCBI Taxonomy" id="1132028"/>
    <lineage>
        <taxon>Bacteria</taxon>
        <taxon>Pseudomonadati</taxon>
        <taxon>Pseudomonadota</taxon>
        <taxon>Gammaproteobacteria</taxon>
        <taxon>Cellvibrionales</taxon>
        <taxon>Halieaceae</taxon>
        <taxon>Chromatocurvus</taxon>
    </lineage>
</organism>
<comment type="caution">
    <text evidence="2">The sequence shown here is derived from an EMBL/GenBank/DDBJ whole genome shotgun (WGS) entry which is preliminary data.</text>
</comment>
<reference evidence="2 3" key="1">
    <citation type="submission" date="2019-03" db="EMBL/GenBank/DDBJ databases">
        <title>Genomic Encyclopedia of Type Strains, Phase IV (KMG-IV): sequencing the most valuable type-strain genomes for metagenomic binning, comparative biology and taxonomic classification.</title>
        <authorList>
            <person name="Goeker M."/>
        </authorList>
    </citation>
    <scope>NUCLEOTIDE SEQUENCE [LARGE SCALE GENOMIC DNA]</scope>
    <source>
        <strain evidence="2 3">DSM 23344</strain>
    </source>
</reference>
<dbReference type="Pfam" id="PF07238">
    <property type="entry name" value="PilZ"/>
    <property type="match status" value="1"/>
</dbReference>